<evidence type="ECO:0000313" key="9">
    <source>
        <dbReference type="EMBL" id="MBF8377948.1"/>
    </source>
</evidence>
<keyword evidence="4 7" id="KW-0812">Transmembrane</keyword>
<comment type="subcellular location">
    <subcellularLocation>
        <location evidence="1">Membrane</location>
        <topology evidence="1">Multi-pass membrane protein</topology>
    </subcellularLocation>
</comment>
<evidence type="ECO:0000256" key="2">
    <source>
        <dbReference type="ARBA" id="ARBA00022676"/>
    </source>
</evidence>
<reference evidence="9 10" key="1">
    <citation type="submission" date="2020-11" db="EMBL/GenBank/DDBJ databases">
        <title>Genomic insight of Alicyclobacillus mali FL 18 reveals a new arsenic-resistant strain, with potential in environmental biotechnology.</title>
        <authorList>
            <person name="Fiorentino G."/>
            <person name="Gallo G."/>
            <person name="Aulitto M."/>
        </authorList>
    </citation>
    <scope>NUCLEOTIDE SEQUENCE [LARGE SCALE GENOMIC DNA]</scope>
    <source>
        <strain evidence="9 10">FL 18</strain>
    </source>
</reference>
<keyword evidence="10" id="KW-1185">Reference proteome</keyword>
<dbReference type="PANTHER" id="PTHR48090:SF1">
    <property type="entry name" value="PROPHAGE BACTOPRENOL GLUCOSYL TRANSFERASE HOMOLOG"/>
    <property type="match status" value="1"/>
</dbReference>
<evidence type="ECO:0000256" key="7">
    <source>
        <dbReference type="SAM" id="Phobius"/>
    </source>
</evidence>
<name>A0ABS0F3U9_9BACL</name>
<sequence length="311" mass="34411">MVVPVFNEEDVILTTHERLTSVLDGLPLSWEILYVDDGSNDASPVLLDKLAEGDSRVRVIHFARNFGHQLAITAGIDAAMGDAVVVIDADLQDPPDLIPELVAKWREGYDVVFARRAIRFGETWFKRATAAVFYRVLNRLTDVEIPVDVGDFRLMDRKVCDVLRALPEHRRFVRGLVAWMGFRQAEVEYVRQPRFAGESKYPLRRMMRLASDAVTSFSTRPLGWPLYAGAVAGLLGLLGFAAFAALFAASGKMMDVMALVLSGVVVCTSAVLVSVGLLGLYVGNVLDEVRGRPLYIVDRAVGLRREASTRE</sequence>
<accession>A0ABS0F3U9</accession>
<evidence type="ECO:0000256" key="3">
    <source>
        <dbReference type="ARBA" id="ARBA00022679"/>
    </source>
</evidence>
<evidence type="ECO:0000256" key="5">
    <source>
        <dbReference type="ARBA" id="ARBA00022989"/>
    </source>
</evidence>
<protein>
    <submittedName>
        <fullName evidence="9">Glycosyltransferase family 2 protein</fullName>
    </submittedName>
</protein>
<feature type="domain" description="Glycosyltransferase 2-like" evidence="8">
    <location>
        <begin position="2"/>
        <end position="161"/>
    </location>
</feature>
<evidence type="ECO:0000256" key="1">
    <source>
        <dbReference type="ARBA" id="ARBA00004141"/>
    </source>
</evidence>
<dbReference type="EMBL" id="JADPKZ010000040">
    <property type="protein sequence ID" value="MBF8377948.1"/>
    <property type="molecule type" value="Genomic_DNA"/>
</dbReference>
<dbReference type="CDD" id="cd04187">
    <property type="entry name" value="DPM1_like_bac"/>
    <property type="match status" value="1"/>
</dbReference>
<feature type="transmembrane region" description="Helical" evidence="7">
    <location>
        <begin position="224"/>
        <end position="249"/>
    </location>
</feature>
<dbReference type="PANTHER" id="PTHR48090">
    <property type="entry name" value="UNDECAPRENYL-PHOSPHATE 4-DEOXY-4-FORMAMIDO-L-ARABINOSE TRANSFERASE-RELATED"/>
    <property type="match status" value="1"/>
</dbReference>
<evidence type="ECO:0000313" key="10">
    <source>
        <dbReference type="Proteomes" id="UP000642910"/>
    </source>
</evidence>
<keyword evidence="3" id="KW-0808">Transferase</keyword>
<dbReference type="Gene3D" id="3.90.550.10">
    <property type="entry name" value="Spore Coat Polysaccharide Biosynthesis Protein SpsA, Chain A"/>
    <property type="match status" value="1"/>
</dbReference>
<dbReference type="InterPro" id="IPR050256">
    <property type="entry name" value="Glycosyltransferase_2"/>
</dbReference>
<evidence type="ECO:0000256" key="6">
    <source>
        <dbReference type="ARBA" id="ARBA00023136"/>
    </source>
</evidence>
<gene>
    <name evidence="9" type="ORF">IW967_08725</name>
</gene>
<dbReference type="InterPro" id="IPR029044">
    <property type="entry name" value="Nucleotide-diphossugar_trans"/>
</dbReference>
<feature type="transmembrane region" description="Helical" evidence="7">
    <location>
        <begin position="256"/>
        <end position="282"/>
    </location>
</feature>
<dbReference type="Pfam" id="PF00535">
    <property type="entry name" value="Glycos_transf_2"/>
    <property type="match status" value="1"/>
</dbReference>
<organism evidence="9 10">
    <name type="scientific">Alicyclobacillus mali</name>
    <name type="common">ex Roth et al. 2021</name>
    <dbReference type="NCBI Taxonomy" id="1123961"/>
    <lineage>
        <taxon>Bacteria</taxon>
        <taxon>Bacillati</taxon>
        <taxon>Bacillota</taxon>
        <taxon>Bacilli</taxon>
        <taxon>Bacillales</taxon>
        <taxon>Alicyclobacillaceae</taxon>
        <taxon>Alicyclobacillus</taxon>
    </lineage>
</organism>
<evidence type="ECO:0000259" key="8">
    <source>
        <dbReference type="Pfam" id="PF00535"/>
    </source>
</evidence>
<comment type="caution">
    <text evidence="9">The sequence shown here is derived from an EMBL/GenBank/DDBJ whole genome shotgun (WGS) entry which is preliminary data.</text>
</comment>
<proteinExistence type="predicted"/>
<keyword evidence="2" id="KW-0328">Glycosyltransferase</keyword>
<dbReference type="SUPFAM" id="SSF53448">
    <property type="entry name" value="Nucleotide-diphospho-sugar transferases"/>
    <property type="match status" value="1"/>
</dbReference>
<dbReference type="InterPro" id="IPR001173">
    <property type="entry name" value="Glyco_trans_2-like"/>
</dbReference>
<dbReference type="Proteomes" id="UP000642910">
    <property type="component" value="Unassembled WGS sequence"/>
</dbReference>
<keyword evidence="6 7" id="KW-0472">Membrane</keyword>
<evidence type="ECO:0000256" key="4">
    <source>
        <dbReference type="ARBA" id="ARBA00022692"/>
    </source>
</evidence>
<keyword evidence="5 7" id="KW-1133">Transmembrane helix</keyword>